<protein>
    <recommendedName>
        <fullName evidence="3">HK97 gp10 family phage protein</fullName>
    </recommendedName>
</protein>
<dbReference type="EMBL" id="BSOJ01000015">
    <property type="protein sequence ID" value="GLR26514.1"/>
    <property type="molecule type" value="Genomic_DNA"/>
</dbReference>
<name>A0ABQ5YPL8_9BURK</name>
<sequence length="162" mass="18095">MKISAQVVGQERLTSNLSQFPSAVRQSLVREVTKISIDLQRKVVSQKLHGQLLRQRSGRLARSINQRVVEDDLKVTGSVGTNVSYGKVHELGGTFKVPQHMRMMRQAFGRPIKEPRLVTVRAHSVTFPQRSFLQSSLDEMRNAIVSRLTAAAQKAASDLFEG</sequence>
<evidence type="ECO:0008006" key="3">
    <source>
        <dbReference type="Google" id="ProtNLM"/>
    </source>
</evidence>
<accession>A0ABQ5YPL8</accession>
<dbReference type="InterPro" id="IPR006522">
    <property type="entry name" value="Phage_virion_morphogenesis"/>
</dbReference>
<organism evidence="1 2">
    <name type="scientific">Limnobacter litoralis</name>
    <dbReference type="NCBI Taxonomy" id="481366"/>
    <lineage>
        <taxon>Bacteria</taxon>
        <taxon>Pseudomonadati</taxon>
        <taxon>Pseudomonadota</taxon>
        <taxon>Betaproteobacteria</taxon>
        <taxon>Burkholderiales</taxon>
        <taxon>Burkholderiaceae</taxon>
        <taxon>Limnobacter</taxon>
    </lineage>
</organism>
<keyword evidence="2" id="KW-1185">Reference proteome</keyword>
<dbReference type="Pfam" id="PF05069">
    <property type="entry name" value="Phage_tail_S"/>
    <property type="match status" value="1"/>
</dbReference>
<gene>
    <name evidence="1" type="ORF">GCM10007875_16040</name>
</gene>
<reference evidence="2" key="1">
    <citation type="journal article" date="2019" name="Int. J. Syst. Evol. Microbiol.">
        <title>The Global Catalogue of Microorganisms (GCM) 10K type strain sequencing project: providing services to taxonomists for standard genome sequencing and annotation.</title>
        <authorList>
            <consortium name="The Broad Institute Genomics Platform"/>
            <consortium name="The Broad Institute Genome Sequencing Center for Infectious Disease"/>
            <person name="Wu L."/>
            <person name="Ma J."/>
        </authorList>
    </citation>
    <scope>NUCLEOTIDE SEQUENCE [LARGE SCALE GENOMIC DNA]</scope>
    <source>
        <strain evidence="2">NBRC 105857</strain>
    </source>
</reference>
<evidence type="ECO:0000313" key="2">
    <source>
        <dbReference type="Proteomes" id="UP001156664"/>
    </source>
</evidence>
<dbReference type="RefSeq" id="WP_284281130.1">
    <property type="nucleotide sequence ID" value="NZ_BSOJ01000015.1"/>
</dbReference>
<evidence type="ECO:0000313" key="1">
    <source>
        <dbReference type="EMBL" id="GLR26514.1"/>
    </source>
</evidence>
<proteinExistence type="predicted"/>
<comment type="caution">
    <text evidence="1">The sequence shown here is derived from an EMBL/GenBank/DDBJ whole genome shotgun (WGS) entry which is preliminary data.</text>
</comment>
<dbReference type="Proteomes" id="UP001156664">
    <property type="component" value="Unassembled WGS sequence"/>
</dbReference>